<dbReference type="EMBL" id="FRCS01000011">
    <property type="protein sequence ID" value="SHN44973.1"/>
    <property type="molecule type" value="Genomic_DNA"/>
</dbReference>
<reference evidence="3 4" key="1">
    <citation type="submission" date="2016-11" db="EMBL/GenBank/DDBJ databases">
        <authorList>
            <person name="Jaros S."/>
            <person name="Januszkiewicz K."/>
            <person name="Wedrychowicz H."/>
        </authorList>
    </citation>
    <scope>NUCLEOTIDE SEQUENCE [LARGE SCALE GENOMIC DNA]</scope>
    <source>
        <strain evidence="3 4">DSM 46144</strain>
    </source>
</reference>
<dbReference type="STRING" id="134849.SAMN05443668_11140"/>
<keyword evidence="1" id="KW-0472">Membrane</keyword>
<evidence type="ECO:0000259" key="2">
    <source>
        <dbReference type="Pfam" id="PF10756"/>
    </source>
</evidence>
<evidence type="ECO:0000256" key="1">
    <source>
        <dbReference type="SAM" id="Phobius"/>
    </source>
</evidence>
<dbReference type="Proteomes" id="UP000184440">
    <property type="component" value="Unassembled WGS sequence"/>
</dbReference>
<proteinExistence type="predicted"/>
<sequence length="169" mass="17972">MTGEPDVAEVSSGTPDVVRARPHRLTIVAWILAVAIVVIFGVVAVLLGRPTTTEDPDVGAPFGIGDQLGMVFLGILMAGGVLSLTRPRVVADAHQVKVQNVVGGITVPWTLVRGVRFDQHSPWAALELLDDELVSVLAVQAADKQRAVDAVRGLRRLHAAAWEGKQPPQ</sequence>
<evidence type="ECO:0000313" key="3">
    <source>
        <dbReference type="EMBL" id="SHN44973.1"/>
    </source>
</evidence>
<feature type="transmembrane region" description="Helical" evidence="1">
    <location>
        <begin position="67"/>
        <end position="85"/>
    </location>
</feature>
<feature type="transmembrane region" description="Helical" evidence="1">
    <location>
        <begin position="27"/>
        <end position="47"/>
    </location>
</feature>
<dbReference type="AlphaFoldDB" id="A0A1M7RFA0"/>
<keyword evidence="4" id="KW-1185">Reference proteome</keyword>
<evidence type="ECO:0000313" key="4">
    <source>
        <dbReference type="Proteomes" id="UP000184440"/>
    </source>
</evidence>
<protein>
    <submittedName>
        <fullName evidence="3">PH domain-containing protein</fullName>
    </submittedName>
</protein>
<organism evidence="3 4">
    <name type="scientific">Cryptosporangium aurantiacum</name>
    <dbReference type="NCBI Taxonomy" id="134849"/>
    <lineage>
        <taxon>Bacteria</taxon>
        <taxon>Bacillati</taxon>
        <taxon>Actinomycetota</taxon>
        <taxon>Actinomycetes</taxon>
        <taxon>Cryptosporangiales</taxon>
        <taxon>Cryptosporangiaceae</taxon>
        <taxon>Cryptosporangium</taxon>
    </lineage>
</organism>
<accession>A0A1M7RFA0</accession>
<keyword evidence="1" id="KW-0812">Transmembrane</keyword>
<name>A0A1M7RFA0_9ACTN</name>
<feature type="domain" description="Low molecular weight protein antigen 6 PH" evidence="2">
    <location>
        <begin position="86"/>
        <end position="156"/>
    </location>
</feature>
<dbReference type="Pfam" id="PF10756">
    <property type="entry name" value="bPH_6"/>
    <property type="match status" value="1"/>
</dbReference>
<gene>
    <name evidence="3" type="ORF">SAMN05443668_11140</name>
</gene>
<keyword evidence="1" id="KW-1133">Transmembrane helix</keyword>
<dbReference type="InterPro" id="IPR019692">
    <property type="entry name" value="CFP-6_PH"/>
</dbReference>